<evidence type="ECO:0000256" key="2">
    <source>
        <dbReference type="SAM" id="Phobius"/>
    </source>
</evidence>
<feature type="chain" id="PRO_5028867539" evidence="3">
    <location>
        <begin position="34"/>
        <end position="436"/>
    </location>
</feature>
<reference evidence="4 5" key="1">
    <citation type="submission" date="2020-06" db="EMBL/GenBank/DDBJ databases">
        <title>Genome mining for natural products.</title>
        <authorList>
            <person name="Zhang B."/>
            <person name="Shi J."/>
            <person name="Ge H."/>
        </authorList>
    </citation>
    <scope>NUCLEOTIDE SEQUENCE [LARGE SCALE GENOMIC DNA]</scope>
    <source>
        <strain evidence="4 5">NA02069</strain>
    </source>
</reference>
<feature type="signal peptide" evidence="3">
    <location>
        <begin position="1"/>
        <end position="33"/>
    </location>
</feature>
<feature type="region of interest" description="Disordered" evidence="1">
    <location>
        <begin position="187"/>
        <end position="221"/>
    </location>
</feature>
<evidence type="ECO:0000313" key="5">
    <source>
        <dbReference type="Proteomes" id="UP000509418"/>
    </source>
</evidence>
<dbReference type="EMBL" id="CP056041">
    <property type="protein sequence ID" value="QKZ24924.1"/>
    <property type="molecule type" value="Genomic_DNA"/>
</dbReference>
<evidence type="ECO:0000256" key="3">
    <source>
        <dbReference type="SAM" id="SignalP"/>
    </source>
</evidence>
<evidence type="ECO:0000313" key="4">
    <source>
        <dbReference type="EMBL" id="QKZ24924.1"/>
    </source>
</evidence>
<protein>
    <submittedName>
        <fullName evidence="4">Uncharacterized protein</fullName>
    </submittedName>
</protein>
<feature type="transmembrane region" description="Helical" evidence="2">
    <location>
        <begin position="402"/>
        <end position="428"/>
    </location>
</feature>
<proteinExistence type="predicted"/>
<keyword evidence="2" id="KW-1133">Transmembrane helix</keyword>
<keyword evidence="2" id="KW-0472">Membrane</keyword>
<organism evidence="4 5">
    <name type="scientific">Streptomyces chartreusis</name>
    <dbReference type="NCBI Taxonomy" id="1969"/>
    <lineage>
        <taxon>Bacteria</taxon>
        <taxon>Bacillati</taxon>
        <taxon>Actinomycetota</taxon>
        <taxon>Actinomycetes</taxon>
        <taxon>Kitasatosporales</taxon>
        <taxon>Streptomycetaceae</taxon>
        <taxon>Streptomyces</taxon>
    </lineage>
</organism>
<keyword evidence="2" id="KW-0812">Transmembrane</keyword>
<keyword evidence="5" id="KW-1185">Reference proteome</keyword>
<evidence type="ECO:0000256" key="1">
    <source>
        <dbReference type="SAM" id="MobiDB-lite"/>
    </source>
</evidence>
<dbReference type="Proteomes" id="UP000509418">
    <property type="component" value="Chromosome"/>
</dbReference>
<keyword evidence="3" id="KW-0732">Signal</keyword>
<accession>A0A7H8TNA4</accession>
<sequence length="436" mass="44210">MWRGSSPVRARAAAVAALLLCATAALPTGPALAAGTPGPYAFAPDARPVSGGASTAGAGALTPGATYKSSLPGAGETHYRIDLDDTSDAYVSVTAVPAAGSTIHAGDGIKVSVRDAQGHSCSQDTETFGVVRSPRPIAAWGMREISADRPRCETAGAYDVIVERVTTAESVPDTWDLELFAATEPPLKQAGGTSAPETWDSATPDPLTGDGERRKGGAGFASAVPVGEGAWTSDIRPGRTLFYKVPLDWGRQLHATAGLGAADGGDGYAVGALNLALYNPVRGFVDDASANYDGSEKAAELDPLPPVAYENRYAGPDRLGAMRFAGSYYLVVHLSAAVAERYGDGPFELTLRVQEGGAAQAGPGYAGESEPGDVFQLSEGDREAAAADEAGNGAGGGGIENAALTALAVGGIGAGTLVLVVLGVWAVVARRRVGAL</sequence>
<dbReference type="AlphaFoldDB" id="A0A7H8TNA4"/>
<name>A0A7H8TNA4_STRCX</name>
<gene>
    <name evidence="4" type="ORF">HUT05_23835</name>
</gene>